<gene>
    <name evidence="2" type="ORF">FNV43_RR08260</name>
</gene>
<evidence type="ECO:0000313" key="2">
    <source>
        <dbReference type="EMBL" id="KAF3452162.1"/>
    </source>
</evidence>
<evidence type="ECO:0008006" key="4">
    <source>
        <dbReference type="Google" id="ProtNLM"/>
    </source>
</evidence>
<dbReference type="OrthoDB" id="1166427at2759"/>
<protein>
    <recommendedName>
        <fullName evidence="4">Reverse transcriptase</fullName>
    </recommendedName>
</protein>
<dbReference type="EMBL" id="VOIH02000003">
    <property type="protein sequence ID" value="KAF3452162.1"/>
    <property type="molecule type" value="Genomic_DNA"/>
</dbReference>
<sequence>MDFESGIELWLRSPDRLENKVLSRKKESGDSEQPIKAKTGLVERSPLQISSVRNPPLILTQGIKERTGEVVVSGTGPGEATGYGAESVREGRLENVYEEGEHGVSNSLPADEEAVHLINETQIGPPRNGCKVSLCLEGGFHSNSSPSDVEGSRCFYVGSGEVLSSLVTASVPVRAVPFSRKPNILCLVELLGFGSWSTPALCSASASPVISSVMRSAFHVEELLRPYNASPLPGVEVPQFEFYLPGPGSFLPCAWILRPAIDPVVSVYACDPVIELASMRGLPGLSSKATITRTIGKRDFTPESLTTAESFPTIGSSPSDIRSFCYLNRGGVAFDVVPAPPDSIHSPEPIAVLRSERIDLSLGLSNSISGSDLISYDDIFYGIVEVEDMHIVQITPIELTSRAEKENFIDLRHGTKAPLLARLVHGTYPIMSIQERKKGMSGLSFMNSMISCAMTSFIHSDHTLTPLIKSFFRVLPEPKFLTLSVRMPVTKNLGKSLGVPLIHERVSRRTYADFLEKVQGRLSGWKAKLLNMAGRETLIQSTTFALPMYTMQTALLPQKVCDELDRMNRNFLWGSTDEKGKVHLVGWHHITKSGLRGGWGIRSARRCKIAMLGKLDWALNHGLSEPRTLSIEALTNLIAESGSLFPVGLAKPRSLYFSRVRPSFLSLSD</sequence>
<feature type="region of interest" description="Disordered" evidence="1">
    <location>
        <begin position="22"/>
        <end position="41"/>
    </location>
</feature>
<feature type="compositionally biased region" description="Basic and acidic residues" evidence="1">
    <location>
        <begin position="22"/>
        <end position="35"/>
    </location>
</feature>
<accession>A0A8K0HG62</accession>
<comment type="caution">
    <text evidence="2">The sequence shown here is derived from an EMBL/GenBank/DDBJ whole genome shotgun (WGS) entry which is preliminary data.</text>
</comment>
<proteinExistence type="predicted"/>
<keyword evidence="3" id="KW-1185">Reference proteome</keyword>
<dbReference type="Proteomes" id="UP000796880">
    <property type="component" value="Unassembled WGS sequence"/>
</dbReference>
<organism evidence="2 3">
    <name type="scientific">Rhamnella rubrinervis</name>
    <dbReference type="NCBI Taxonomy" id="2594499"/>
    <lineage>
        <taxon>Eukaryota</taxon>
        <taxon>Viridiplantae</taxon>
        <taxon>Streptophyta</taxon>
        <taxon>Embryophyta</taxon>
        <taxon>Tracheophyta</taxon>
        <taxon>Spermatophyta</taxon>
        <taxon>Magnoliopsida</taxon>
        <taxon>eudicotyledons</taxon>
        <taxon>Gunneridae</taxon>
        <taxon>Pentapetalae</taxon>
        <taxon>rosids</taxon>
        <taxon>fabids</taxon>
        <taxon>Rosales</taxon>
        <taxon>Rhamnaceae</taxon>
        <taxon>rhamnoid group</taxon>
        <taxon>Rhamneae</taxon>
        <taxon>Rhamnella</taxon>
    </lineage>
</organism>
<evidence type="ECO:0000313" key="3">
    <source>
        <dbReference type="Proteomes" id="UP000796880"/>
    </source>
</evidence>
<name>A0A8K0HG62_9ROSA</name>
<dbReference type="PANTHER" id="PTHR33116">
    <property type="entry name" value="REVERSE TRANSCRIPTASE ZINC-BINDING DOMAIN-CONTAINING PROTEIN-RELATED-RELATED"/>
    <property type="match status" value="1"/>
</dbReference>
<reference evidence="2" key="1">
    <citation type="submission" date="2020-03" db="EMBL/GenBank/DDBJ databases">
        <title>A high-quality chromosome-level genome assembly of a woody plant with both climbing and erect habits, Rhamnella rubrinervis.</title>
        <authorList>
            <person name="Lu Z."/>
            <person name="Yang Y."/>
            <person name="Zhu X."/>
            <person name="Sun Y."/>
        </authorList>
    </citation>
    <scope>NUCLEOTIDE SEQUENCE</scope>
    <source>
        <strain evidence="2">BYM</strain>
        <tissue evidence="2">Leaf</tissue>
    </source>
</reference>
<dbReference type="PANTHER" id="PTHR33116:SF70">
    <property type="entry name" value="NON-LTR RETROELEMENT REVERSE TRANSCRIPTASE-LIKE PROTEIN"/>
    <property type="match status" value="1"/>
</dbReference>
<dbReference type="AlphaFoldDB" id="A0A8K0HG62"/>
<evidence type="ECO:0000256" key="1">
    <source>
        <dbReference type="SAM" id="MobiDB-lite"/>
    </source>
</evidence>